<dbReference type="Proteomes" id="UP000199203">
    <property type="component" value="Unassembled WGS sequence"/>
</dbReference>
<proteinExistence type="predicted"/>
<evidence type="ECO:0000313" key="1">
    <source>
        <dbReference type="EMBL" id="SDF51919.1"/>
    </source>
</evidence>
<accession>A0A1G7LSI0</accession>
<keyword evidence="2" id="KW-1185">Reference proteome</keyword>
<name>A0A1G7LSI0_9FLAO</name>
<dbReference type="EMBL" id="FNBH01000002">
    <property type="protein sequence ID" value="SDF51919.1"/>
    <property type="molecule type" value="Genomic_DNA"/>
</dbReference>
<sequence>MLFFVFFSIMVFSTLEKNIMGIHGTGEYIVRLKIRMVHSEV</sequence>
<protein>
    <submittedName>
        <fullName evidence="1">Uncharacterized protein</fullName>
    </submittedName>
</protein>
<organism evidence="1 2">
    <name type="scientific">Epilithonimonas hungarica</name>
    <dbReference type="NCBI Taxonomy" id="454006"/>
    <lineage>
        <taxon>Bacteria</taxon>
        <taxon>Pseudomonadati</taxon>
        <taxon>Bacteroidota</taxon>
        <taxon>Flavobacteriia</taxon>
        <taxon>Flavobacteriales</taxon>
        <taxon>Weeksellaceae</taxon>
        <taxon>Chryseobacterium group</taxon>
        <taxon>Epilithonimonas</taxon>
    </lineage>
</organism>
<evidence type="ECO:0000313" key="2">
    <source>
        <dbReference type="Proteomes" id="UP000199203"/>
    </source>
</evidence>
<gene>
    <name evidence="1" type="ORF">SAMN05421825_1574</name>
</gene>
<reference evidence="2" key="1">
    <citation type="submission" date="2016-10" db="EMBL/GenBank/DDBJ databases">
        <authorList>
            <person name="Varghese N."/>
            <person name="Submissions S."/>
        </authorList>
    </citation>
    <scope>NUCLEOTIDE SEQUENCE [LARGE SCALE GENOMIC DNA]</scope>
    <source>
        <strain evidence="2">DSM 19684</strain>
    </source>
</reference>
<dbReference type="AlphaFoldDB" id="A0A1G7LSI0"/>